<feature type="signal peptide" evidence="2">
    <location>
        <begin position="1"/>
        <end position="36"/>
    </location>
</feature>
<gene>
    <name evidence="3" type="ORF">SAMN02745244_03556</name>
</gene>
<name>A0A1M6N5G9_9ACTN</name>
<evidence type="ECO:0000256" key="2">
    <source>
        <dbReference type="SAM" id="SignalP"/>
    </source>
</evidence>
<evidence type="ECO:0000313" key="4">
    <source>
        <dbReference type="Proteomes" id="UP000184512"/>
    </source>
</evidence>
<dbReference type="OrthoDB" id="3731084at2"/>
<protein>
    <recommendedName>
        <fullName evidence="5">Tissue inhibitor of metalloproteinase</fullName>
    </recommendedName>
</protein>
<sequence>MSQHVRKPRSKAAGIRLAMASATAALLFVPTQIASACSIEPAPDPPTVQQVVDEAELVAVARVVAEFEPFGAHKATYQVAFTEIWKGQPLPGTSVTVQDSSCGSVRYDVGDEILLVKDSIQDTYRVSMDWGLPTLAEILETAGDPSTPSSDPELFAAVNTHFPLPMPGSILDLLGLLTDKTPYLTLGLIALGLVGLGALLFG</sequence>
<dbReference type="RefSeq" id="WP_073191133.1">
    <property type="nucleotide sequence ID" value="NZ_FQZG01000105.1"/>
</dbReference>
<keyword evidence="1" id="KW-0812">Transmembrane</keyword>
<feature type="chain" id="PRO_5012070629" description="Tissue inhibitor of metalloproteinase" evidence="2">
    <location>
        <begin position="37"/>
        <end position="202"/>
    </location>
</feature>
<dbReference type="AlphaFoldDB" id="A0A1M6N5G9"/>
<keyword evidence="2" id="KW-0732">Signal</keyword>
<feature type="transmembrane region" description="Helical" evidence="1">
    <location>
        <begin position="183"/>
        <end position="201"/>
    </location>
</feature>
<accession>A0A1M6N5G9</accession>
<evidence type="ECO:0000313" key="3">
    <source>
        <dbReference type="EMBL" id="SHJ90931.1"/>
    </source>
</evidence>
<reference evidence="3 4" key="1">
    <citation type="submission" date="2016-11" db="EMBL/GenBank/DDBJ databases">
        <authorList>
            <person name="Jaros S."/>
            <person name="Januszkiewicz K."/>
            <person name="Wedrychowicz H."/>
        </authorList>
    </citation>
    <scope>NUCLEOTIDE SEQUENCE [LARGE SCALE GENOMIC DNA]</scope>
    <source>
        <strain evidence="3 4">DSM 12906</strain>
    </source>
</reference>
<keyword evidence="4" id="KW-1185">Reference proteome</keyword>
<dbReference type="EMBL" id="FQZG01000105">
    <property type="protein sequence ID" value="SHJ90931.1"/>
    <property type="molecule type" value="Genomic_DNA"/>
</dbReference>
<keyword evidence="1" id="KW-1133">Transmembrane helix</keyword>
<dbReference type="Proteomes" id="UP000184512">
    <property type="component" value="Unassembled WGS sequence"/>
</dbReference>
<evidence type="ECO:0008006" key="5">
    <source>
        <dbReference type="Google" id="ProtNLM"/>
    </source>
</evidence>
<evidence type="ECO:0000256" key="1">
    <source>
        <dbReference type="SAM" id="Phobius"/>
    </source>
</evidence>
<dbReference type="STRING" id="1123357.SAMN02745244_03556"/>
<proteinExistence type="predicted"/>
<organism evidence="3 4">
    <name type="scientific">Tessaracoccus bendigoensis DSM 12906</name>
    <dbReference type="NCBI Taxonomy" id="1123357"/>
    <lineage>
        <taxon>Bacteria</taxon>
        <taxon>Bacillati</taxon>
        <taxon>Actinomycetota</taxon>
        <taxon>Actinomycetes</taxon>
        <taxon>Propionibacteriales</taxon>
        <taxon>Propionibacteriaceae</taxon>
        <taxon>Tessaracoccus</taxon>
    </lineage>
</organism>
<keyword evidence="1" id="KW-0472">Membrane</keyword>